<evidence type="ECO:0000313" key="2">
    <source>
        <dbReference type="Proteomes" id="UP000630528"/>
    </source>
</evidence>
<organism evidence="1 2">
    <name type="scientific">Ramlibacter ginsenosidimutans</name>
    <dbReference type="NCBI Taxonomy" id="502333"/>
    <lineage>
        <taxon>Bacteria</taxon>
        <taxon>Pseudomonadati</taxon>
        <taxon>Pseudomonadota</taxon>
        <taxon>Betaproteobacteria</taxon>
        <taxon>Burkholderiales</taxon>
        <taxon>Comamonadaceae</taxon>
        <taxon>Ramlibacter</taxon>
    </lineage>
</organism>
<reference evidence="1" key="2">
    <citation type="submission" date="2021-01" db="EMBL/GenBank/DDBJ databases">
        <authorList>
            <person name="Kang M."/>
        </authorList>
    </citation>
    <scope>NUCLEOTIDE SEQUENCE</scope>
    <source>
        <strain evidence="1">KACC 17527</strain>
    </source>
</reference>
<keyword evidence="2" id="KW-1185">Reference proteome</keyword>
<proteinExistence type="predicted"/>
<reference evidence="1" key="1">
    <citation type="journal article" date="2012" name="J. Microbiol. Biotechnol.">
        <title>Ramlibacter ginsenosidimutans sp. nov., with ginsenoside-converting activity.</title>
        <authorList>
            <person name="Wang L."/>
            <person name="An D.S."/>
            <person name="Kim S.G."/>
            <person name="Jin F.X."/>
            <person name="Kim S.C."/>
            <person name="Lee S.T."/>
            <person name="Im W.T."/>
        </authorList>
    </citation>
    <scope>NUCLEOTIDE SEQUENCE</scope>
    <source>
        <strain evidence="1">KACC 17527</strain>
    </source>
</reference>
<sequence length="146" mass="15362">MTLAKTDAGLRMLKDRSSGLSPRQRAVLILLDGQRSLAEVLAATSAGGVTLDDVERLVQLGLVAELPAGTPSFSDSAPGGLDRDRYLQAYALATQLTAELGGKWGNLDLAVESAENLEDLEALAPRIRAAVGPLKFGPLAALLRIR</sequence>
<gene>
    <name evidence="1" type="ORF">JJB11_15095</name>
</gene>
<evidence type="ECO:0000313" key="1">
    <source>
        <dbReference type="EMBL" id="MBK6007424.1"/>
    </source>
</evidence>
<comment type="caution">
    <text evidence="1">The sequence shown here is derived from an EMBL/GenBank/DDBJ whole genome shotgun (WGS) entry which is preliminary data.</text>
</comment>
<accession>A0A934TTT5</accession>
<dbReference type="Proteomes" id="UP000630528">
    <property type="component" value="Unassembled WGS sequence"/>
</dbReference>
<protein>
    <submittedName>
        <fullName evidence="1">Uncharacterized protein</fullName>
    </submittedName>
</protein>
<name>A0A934TTT5_9BURK</name>
<dbReference type="AlphaFoldDB" id="A0A934TTT5"/>
<dbReference type="RefSeq" id="WP_201172881.1">
    <property type="nucleotide sequence ID" value="NZ_JAEPWM010000006.1"/>
</dbReference>
<dbReference type="EMBL" id="JAEPWM010000006">
    <property type="protein sequence ID" value="MBK6007424.1"/>
    <property type="molecule type" value="Genomic_DNA"/>
</dbReference>